<organism evidence="2 3">
    <name type="scientific">Tenacibaculum piscium</name>
    <dbReference type="NCBI Taxonomy" id="1458515"/>
    <lineage>
        <taxon>Bacteria</taxon>
        <taxon>Pseudomonadati</taxon>
        <taxon>Bacteroidota</taxon>
        <taxon>Flavobacteriia</taxon>
        <taxon>Flavobacteriales</taxon>
        <taxon>Flavobacteriaceae</taxon>
        <taxon>Tenacibaculum</taxon>
    </lineage>
</organism>
<dbReference type="Pfam" id="PF18939">
    <property type="entry name" value="DUF5686"/>
    <property type="match status" value="1"/>
</dbReference>
<evidence type="ECO:0000313" key="3">
    <source>
        <dbReference type="Proteomes" id="UP000234211"/>
    </source>
</evidence>
<dbReference type="OrthoDB" id="983143at2"/>
<dbReference type="Proteomes" id="UP000234211">
    <property type="component" value="Unassembled WGS sequence"/>
</dbReference>
<keyword evidence="3" id="KW-1185">Reference proteome</keyword>
<evidence type="ECO:0000313" key="2">
    <source>
        <dbReference type="EMBL" id="SOS75994.1"/>
    </source>
</evidence>
<evidence type="ECO:0008006" key="4">
    <source>
        <dbReference type="Google" id="ProtNLM"/>
    </source>
</evidence>
<sequence>MNKKSIVFFLILSINCFNSFAQIIDKEVIADEVLEEVLIASKVNTANIIIKKAIASKKKNTDKFAEYTADFYSRGLFKVKNLPEKFLGKEIDDMGGGLDTTRSGIIYLSETISTIAYQKKPERFKEYILASKVSGTDNGISFNQAKEVNINLYKNAVKFGDALLISPIANNAFNYYHYKLAGTFYDEKGALISKIKLLPKRKNDPVFSGYIYIVAHSWAIYKIDVTVTGAQISMPIVKSLRLKQEYSQKNDAWMPSSQIIDFKAGIFGFHFNGRFSATYSNYDFKPNFDKQYFSNEILSFDENATQKDSTYWKKNRPVRLTSEEIADYKLKDSLKIIRSSKKYTDSIDKKKNLFKAFNIITGYSHNNTHEKWKLRFSSPIKYLRFNTVQGWNSFIGINFSKDLDEKGQKLSTNTKINYGFADKRITAVANFSYKWNNIDKPILTISGGTTTAQFNDNKPILRLANTGSSIFFKNNYIKIYEKKFAKIAFSQEPVNGIELGSSLEYADRKPLFNNTDYVLFPNKDEIYTSNNPQEPTNFTSSFTPHNMWLFRVSSTVNFGQKYVSYPTKKHNIKTHKYPSLTVGYHKNFGANKARWNSQMMYSEISQKLNLNNWGVFKYRIKGGLFFKKKDIPFMDYAHFNGNRLLIAPKKNYVNNFYNLPYYQLSTNDKYAEFHSEYNFKGAILSKIPLLNQLNFHLVGSAKRLLTANQKPYSELAIGLDNIGFGKWRFLRIDFAHAIFNGKRENSIVFGIKL</sequence>
<reference evidence="3" key="1">
    <citation type="submission" date="2017-11" db="EMBL/GenBank/DDBJ databases">
        <authorList>
            <person name="Duchaud E."/>
        </authorList>
    </citation>
    <scope>NUCLEOTIDE SEQUENCE [LARGE SCALE GENOMIC DNA]</scope>
    <source>
        <strain evidence="3">Tenacibaculum sp. TNO020</strain>
    </source>
</reference>
<dbReference type="InterPro" id="IPR043741">
    <property type="entry name" value="DUF5686"/>
</dbReference>
<gene>
    <name evidence="2" type="ORF">TNO020_70304</name>
</gene>
<accession>A0A2H1YKF2</accession>
<protein>
    <recommendedName>
        <fullName evidence="4">Carboxypeptidase-like regulatory domain-containing protein</fullName>
    </recommendedName>
</protein>
<dbReference type="EMBL" id="OENF01000042">
    <property type="protein sequence ID" value="SOS75994.1"/>
    <property type="molecule type" value="Genomic_DNA"/>
</dbReference>
<name>A0A2H1YKF2_9FLAO</name>
<dbReference type="AlphaFoldDB" id="A0A2H1YKF2"/>
<feature type="signal peptide" evidence="1">
    <location>
        <begin position="1"/>
        <end position="21"/>
    </location>
</feature>
<feature type="chain" id="PRO_5013601393" description="Carboxypeptidase-like regulatory domain-containing protein" evidence="1">
    <location>
        <begin position="22"/>
        <end position="753"/>
    </location>
</feature>
<proteinExistence type="predicted"/>
<keyword evidence="1" id="KW-0732">Signal</keyword>
<dbReference type="RefSeq" id="WP_101918610.1">
    <property type="nucleotide sequence ID" value="NZ_JAJGWS010000004.1"/>
</dbReference>
<evidence type="ECO:0000256" key="1">
    <source>
        <dbReference type="SAM" id="SignalP"/>
    </source>
</evidence>